<accession>A0A919GL77</accession>
<keyword evidence="2" id="KW-1133">Transmembrane helix</keyword>
<dbReference type="InterPro" id="IPR001932">
    <property type="entry name" value="PPM-type_phosphatase-like_dom"/>
</dbReference>
<feature type="transmembrane region" description="Helical" evidence="2">
    <location>
        <begin position="80"/>
        <end position="100"/>
    </location>
</feature>
<reference evidence="4" key="2">
    <citation type="submission" date="2020-09" db="EMBL/GenBank/DDBJ databases">
        <authorList>
            <person name="Sun Q."/>
            <person name="Ohkuma M."/>
        </authorList>
    </citation>
    <scope>NUCLEOTIDE SEQUENCE</scope>
    <source>
        <strain evidence="4">JCM 5069</strain>
    </source>
</reference>
<dbReference type="FunFam" id="3.60.40.10:FF:000058">
    <property type="entry name" value="Stage II sporulation protein E"/>
    <property type="match status" value="1"/>
</dbReference>
<dbReference type="GO" id="GO:0016791">
    <property type="term" value="F:phosphatase activity"/>
    <property type="evidence" value="ECO:0007669"/>
    <property type="project" value="TreeGrafter"/>
</dbReference>
<feature type="transmembrane region" description="Helical" evidence="2">
    <location>
        <begin position="44"/>
        <end position="68"/>
    </location>
</feature>
<organism evidence="4 5">
    <name type="scientific">Streptomyces sulfonofaciens</name>
    <dbReference type="NCBI Taxonomy" id="68272"/>
    <lineage>
        <taxon>Bacteria</taxon>
        <taxon>Bacillati</taxon>
        <taxon>Actinomycetota</taxon>
        <taxon>Actinomycetes</taxon>
        <taxon>Kitasatosporales</taxon>
        <taxon>Streptomycetaceae</taxon>
        <taxon>Streptomyces</taxon>
    </lineage>
</organism>
<keyword evidence="2" id="KW-0472">Membrane</keyword>
<dbReference type="AlphaFoldDB" id="A0A919GL77"/>
<dbReference type="SUPFAM" id="SSF81606">
    <property type="entry name" value="PP2C-like"/>
    <property type="match status" value="1"/>
</dbReference>
<name>A0A919GL77_9ACTN</name>
<keyword evidence="5" id="KW-1185">Reference proteome</keyword>
<dbReference type="RefSeq" id="WP_189936884.1">
    <property type="nucleotide sequence ID" value="NZ_BNCD01000021.1"/>
</dbReference>
<evidence type="ECO:0000259" key="3">
    <source>
        <dbReference type="SMART" id="SM00331"/>
    </source>
</evidence>
<dbReference type="InterPro" id="IPR036457">
    <property type="entry name" value="PPM-type-like_dom_sf"/>
</dbReference>
<proteinExistence type="predicted"/>
<dbReference type="EMBL" id="BNCD01000021">
    <property type="protein sequence ID" value="GHH86058.1"/>
    <property type="molecule type" value="Genomic_DNA"/>
</dbReference>
<evidence type="ECO:0000313" key="5">
    <source>
        <dbReference type="Proteomes" id="UP000603708"/>
    </source>
</evidence>
<dbReference type="PANTHER" id="PTHR43156">
    <property type="entry name" value="STAGE II SPORULATION PROTEIN E-RELATED"/>
    <property type="match status" value="1"/>
</dbReference>
<comment type="caution">
    <text evidence="4">The sequence shown here is derived from an EMBL/GenBank/DDBJ whole genome shotgun (WGS) entry which is preliminary data.</text>
</comment>
<evidence type="ECO:0000313" key="4">
    <source>
        <dbReference type="EMBL" id="GHH86058.1"/>
    </source>
</evidence>
<keyword evidence="1" id="KW-0378">Hydrolase</keyword>
<feature type="domain" description="PPM-type phosphatase" evidence="3">
    <location>
        <begin position="136"/>
        <end position="361"/>
    </location>
</feature>
<dbReference type="Gene3D" id="3.60.40.10">
    <property type="entry name" value="PPM-type phosphatase domain"/>
    <property type="match status" value="1"/>
</dbReference>
<dbReference type="PANTHER" id="PTHR43156:SF2">
    <property type="entry name" value="STAGE II SPORULATION PROTEIN E"/>
    <property type="match status" value="1"/>
</dbReference>
<evidence type="ECO:0000256" key="2">
    <source>
        <dbReference type="SAM" id="Phobius"/>
    </source>
</evidence>
<evidence type="ECO:0000256" key="1">
    <source>
        <dbReference type="ARBA" id="ARBA00022801"/>
    </source>
</evidence>
<dbReference type="SMART" id="SM00331">
    <property type="entry name" value="PP2C_SIG"/>
    <property type="match status" value="1"/>
</dbReference>
<reference evidence="4" key="1">
    <citation type="journal article" date="2014" name="Int. J. Syst. Evol. Microbiol.">
        <title>Complete genome sequence of Corynebacterium casei LMG S-19264T (=DSM 44701T), isolated from a smear-ripened cheese.</title>
        <authorList>
            <consortium name="US DOE Joint Genome Institute (JGI-PGF)"/>
            <person name="Walter F."/>
            <person name="Albersmeier A."/>
            <person name="Kalinowski J."/>
            <person name="Ruckert C."/>
        </authorList>
    </citation>
    <scope>NUCLEOTIDE SEQUENCE</scope>
    <source>
        <strain evidence="4">JCM 5069</strain>
    </source>
</reference>
<gene>
    <name evidence="4" type="ORF">GCM10018793_56520</name>
</gene>
<protein>
    <submittedName>
        <fullName evidence="4">Membrane protein</fullName>
    </submittedName>
</protein>
<dbReference type="InterPro" id="IPR052016">
    <property type="entry name" value="Bact_Sigma-Reg"/>
</dbReference>
<dbReference type="Pfam" id="PF07228">
    <property type="entry name" value="SpoIIE"/>
    <property type="match status" value="1"/>
</dbReference>
<dbReference type="Proteomes" id="UP000603708">
    <property type="component" value="Unassembled WGS sequence"/>
</dbReference>
<keyword evidence="2" id="KW-0812">Transmembrane</keyword>
<sequence>MPQSTRSARRSYSSLLICIVLLVGGAMADLFGPRPYTGLPLLAAAPLVAGALLSFRLALAVAVLACVLSVVLDHQLEHSVVALVVDVTDIAVVGLTALLVNVTLQRQRRRLVRAIDVSEAAQRAILPDLPSTAGPLRVAGRYEAALAEARIGGDLYAVQPTPFGVRALIGDVRGKGLQAVGTVSVAIGAFRQEAEHAPAVGELARRMDHALRLESERRSAPTDAEEFTTAVLAEFSSDGGTVRLVNHGHPSPYLVHEATVTLLDPGSRRLPLGMGLAEARAGGAPQPDSVTLPCGAFLLLITDGVIEARNADGEFYDPTTGVLALRAFENPGELVDALVHDIFQWTGAEPQDDIAVVALTRAPAPSWPSAHAYHREPVPRRSADGE</sequence>